<evidence type="ECO:0000259" key="2">
    <source>
        <dbReference type="Pfam" id="PF18962"/>
    </source>
</evidence>
<dbReference type="Pfam" id="PF18962">
    <property type="entry name" value="Por_Secre_tail"/>
    <property type="match status" value="1"/>
</dbReference>
<dbReference type="InterPro" id="IPR026444">
    <property type="entry name" value="Secre_tail"/>
</dbReference>
<name>A0A5J5ICM9_9BACT</name>
<feature type="signal peptide" evidence="1">
    <location>
        <begin position="1"/>
        <end position="25"/>
    </location>
</feature>
<sequence length="393" mass="42067">MEKYLHKIIILSFVIFLSASLTTNAQTFEWRLSNPTYSSVDPDGAGPATGSVTFTLQIHTTGATVNNINVLATGWSYQSSAAMIPTTPGCSVVSNPANVTVSAAFVAGGFAYTTVNQCAAFSQTTGGQTFDRTVAGTLDGTGINLTSTWVDVFTATLWTLGNTSPEGGYVIINSGSTGTPGPLSSYSVSDDQANEYPVNSLTYTTPLFLGSPLPVVFTKFDAHCTNSGSVIRWATESESNSNYYELERSTDGNNWTAVARINASGTTSTAHTYQQSDVFSGTALYRIKQVDLDGHFTYTSIISSNCEFNNMGVVLYPVPARDLLNVIIQSDKALKTKLYIIDVVGKIVQKMDVNLARGNNAFQINLKGLASGEYILNGSAPSIQLNKKFNVVR</sequence>
<comment type="caution">
    <text evidence="3">The sequence shown here is derived from an EMBL/GenBank/DDBJ whole genome shotgun (WGS) entry which is preliminary data.</text>
</comment>
<keyword evidence="4" id="KW-1185">Reference proteome</keyword>
<accession>A0A5J5ICM9</accession>
<feature type="domain" description="Secretion system C-terminal sorting" evidence="2">
    <location>
        <begin position="315"/>
        <end position="389"/>
    </location>
</feature>
<gene>
    <name evidence="3" type="ORF">FW778_17460</name>
</gene>
<protein>
    <submittedName>
        <fullName evidence="3">T9SS type A sorting domain-containing protein</fullName>
    </submittedName>
</protein>
<feature type="chain" id="PRO_5023828292" evidence="1">
    <location>
        <begin position="26"/>
        <end position="393"/>
    </location>
</feature>
<dbReference type="EMBL" id="VYQF01000006">
    <property type="protein sequence ID" value="KAA9037215.1"/>
    <property type="molecule type" value="Genomic_DNA"/>
</dbReference>
<keyword evidence="1" id="KW-0732">Signal</keyword>
<evidence type="ECO:0000256" key="1">
    <source>
        <dbReference type="SAM" id="SignalP"/>
    </source>
</evidence>
<evidence type="ECO:0000313" key="3">
    <source>
        <dbReference type="EMBL" id="KAA9037215.1"/>
    </source>
</evidence>
<proteinExistence type="predicted"/>
<evidence type="ECO:0000313" key="4">
    <source>
        <dbReference type="Proteomes" id="UP000326903"/>
    </source>
</evidence>
<dbReference type="RefSeq" id="WP_150416143.1">
    <property type="nucleotide sequence ID" value="NZ_VYQF01000006.1"/>
</dbReference>
<reference evidence="3 4" key="1">
    <citation type="submission" date="2019-09" db="EMBL/GenBank/DDBJ databases">
        <title>Draft genome sequence of Ginsengibacter sp. BR5-29.</title>
        <authorList>
            <person name="Im W.-T."/>
        </authorList>
    </citation>
    <scope>NUCLEOTIDE SEQUENCE [LARGE SCALE GENOMIC DNA]</scope>
    <source>
        <strain evidence="3 4">BR5-29</strain>
    </source>
</reference>
<dbReference type="Gene3D" id="2.60.40.10">
    <property type="entry name" value="Immunoglobulins"/>
    <property type="match status" value="1"/>
</dbReference>
<dbReference type="Proteomes" id="UP000326903">
    <property type="component" value="Unassembled WGS sequence"/>
</dbReference>
<dbReference type="NCBIfam" id="TIGR04183">
    <property type="entry name" value="Por_Secre_tail"/>
    <property type="match status" value="1"/>
</dbReference>
<dbReference type="InterPro" id="IPR013783">
    <property type="entry name" value="Ig-like_fold"/>
</dbReference>
<organism evidence="3 4">
    <name type="scientific">Ginsengibacter hankyongi</name>
    <dbReference type="NCBI Taxonomy" id="2607284"/>
    <lineage>
        <taxon>Bacteria</taxon>
        <taxon>Pseudomonadati</taxon>
        <taxon>Bacteroidota</taxon>
        <taxon>Chitinophagia</taxon>
        <taxon>Chitinophagales</taxon>
        <taxon>Chitinophagaceae</taxon>
        <taxon>Ginsengibacter</taxon>
    </lineage>
</organism>
<dbReference type="AlphaFoldDB" id="A0A5J5ICM9"/>